<dbReference type="RefSeq" id="WP_134207994.1">
    <property type="nucleotide sequence ID" value="NZ_CP038015.1"/>
</dbReference>
<gene>
    <name evidence="1" type="ORF">E2636_00350</name>
</gene>
<proteinExistence type="predicted"/>
<evidence type="ECO:0000313" key="2">
    <source>
        <dbReference type="Proteomes" id="UP000294292"/>
    </source>
</evidence>
<sequence>MKINRGLKVQDDLKDRGNIKWTAMMLPEHVIELREWQEDQDKVKKPVLDEFDYDTMQEEIERALISRMETRLTSWKKDKLCYHQGIIKEANNHYLRYEDPVGIHQLPLEELVGVMILT</sequence>
<dbReference type="KEGG" id="panc:E2636_00350"/>
<accession>A0A4P6ZTR0</accession>
<evidence type="ECO:0000313" key="1">
    <source>
        <dbReference type="EMBL" id="QBP39701.1"/>
    </source>
</evidence>
<dbReference type="EMBL" id="CP038015">
    <property type="protein sequence ID" value="QBP39701.1"/>
    <property type="molecule type" value="Genomic_DNA"/>
</dbReference>
<keyword evidence="2" id="KW-1185">Reference proteome</keyword>
<reference evidence="1 2" key="1">
    <citation type="submission" date="2019-03" db="EMBL/GenBank/DDBJ databases">
        <title>Complete genome sequence of Paenisporosarcina antarctica CGMCC 1.6503T.</title>
        <authorList>
            <person name="Rong J.-C."/>
            <person name="Chi N.-Y."/>
            <person name="Zhang Q.-F."/>
        </authorList>
    </citation>
    <scope>NUCLEOTIDE SEQUENCE [LARGE SCALE GENOMIC DNA]</scope>
    <source>
        <strain evidence="1 2">CGMCC 1.6503</strain>
    </source>
</reference>
<organism evidence="1 2">
    <name type="scientific">Paenisporosarcina antarctica</name>
    <dbReference type="NCBI Taxonomy" id="417367"/>
    <lineage>
        <taxon>Bacteria</taxon>
        <taxon>Bacillati</taxon>
        <taxon>Bacillota</taxon>
        <taxon>Bacilli</taxon>
        <taxon>Bacillales</taxon>
        <taxon>Caryophanaceae</taxon>
        <taxon>Paenisporosarcina</taxon>
    </lineage>
</organism>
<dbReference type="OrthoDB" id="1644322at2"/>
<name>A0A4P6ZTR0_9BACL</name>
<protein>
    <submittedName>
        <fullName evidence="1">YolD-like family protein</fullName>
    </submittedName>
</protein>
<dbReference type="InterPro" id="IPR014962">
    <property type="entry name" value="YolD"/>
</dbReference>
<dbReference type="Pfam" id="PF08863">
    <property type="entry name" value="YolD"/>
    <property type="match status" value="1"/>
</dbReference>
<dbReference type="Proteomes" id="UP000294292">
    <property type="component" value="Chromosome"/>
</dbReference>
<dbReference type="AlphaFoldDB" id="A0A4P6ZTR0"/>